<name>A0ABV0CUV7_9SPHN</name>
<feature type="chain" id="PRO_5046710213" evidence="1">
    <location>
        <begin position="24"/>
        <end position="437"/>
    </location>
</feature>
<dbReference type="SUPFAM" id="SSF48452">
    <property type="entry name" value="TPR-like"/>
    <property type="match status" value="1"/>
</dbReference>
<keyword evidence="1" id="KW-0732">Signal</keyword>
<dbReference type="Proteomes" id="UP001484535">
    <property type="component" value="Unassembled WGS sequence"/>
</dbReference>
<evidence type="ECO:0000256" key="1">
    <source>
        <dbReference type="SAM" id="SignalP"/>
    </source>
</evidence>
<dbReference type="InterPro" id="IPR011990">
    <property type="entry name" value="TPR-like_helical_dom_sf"/>
</dbReference>
<evidence type="ECO:0000313" key="3">
    <source>
        <dbReference type="Proteomes" id="UP001484535"/>
    </source>
</evidence>
<dbReference type="Pfam" id="PF13432">
    <property type="entry name" value="TPR_16"/>
    <property type="match status" value="1"/>
</dbReference>
<keyword evidence="3" id="KW-1185">Reference proteome</keyword>
<gene>
    <name evidence="2" type="ORF">ABDJ38_00535</name>
</gene>
<dbReference type="Gene3D" id="1.25.40.10">
    <property type="entry name" value="Tetratricopeptide repeat domain"/>
    <property type="match status" value="1"/>
</dbReference>
<comment type="caution">
    <text evidence="2">The sequence shown here is derived from an EMBL/GenBank/DDBJ whole genome shotgun (WGS) entry which is preliminary data.</text>
</comment>
<reference evidence="2 3" key="1">
    <citation type="submission" date="2024-05" db="EMBL/GenBank/DDBJ databases">
        <authorList>
            <person name="Park S."/>
        </authorList>
    </citation>
    <scope>NUCLEOTIDE SEQUENCE [LARGE SCALE GENOMIC DNA]</scope>
    <source>
        <strain evidence="2 3">DGU5</strain>
    </source>
</reference>
<dbReference type="RefSeq" id="WP_346783120.1">
    <property type="nucleotide sequence ID" value="NZ_JBDLBR010000001.1"/>
</dbReference>
<feature type="signal peptide" evidence="1">
    <location>
        <begin position="1"/>
        <end position="23"/>
    </location>
</feature>
<evidence type="ECO:0000313" key="2">
    <source>
        <dbReference type="EMBL" id="MEN7535657.1"/>
    </source>
</evidence>
<accession>A0ABV0CUV7</accession>
<proteinExistence type="predicted"/>
<sequence>MLKPILFSTACAGLVCAAGPALAEVDDSVADALALHQSGRSEEAFALLLPLQAELAGDADYDLALGIAAADSGHPAEAVIALQRVLALQPDNAQARAELARAYALAGDIDTARAEFDTAMQDPSLPDPVRQRFDQIVRNYDRQIAGGGSNVSGFLDLTAGFDSNVNAATDLDSIVIPLFAGFGPGKLGANAQATDAAYLEAFGGISAVSGVSRQTRLFGSLLANIRENLEAGFDQTAATGTAGIAHTLANRDVVSLSVQGQQFWLGGDSFRQAFGVIGQYTHRLEGGRALSVSGEFFRQNFDNDPLRDSNRYGAGVTYAARNFVLSAAGGREETRRSAGDHLSYTYGRANLAFELPAGERLAVVGGIGGQIRGYDANDPLFLTSREDEQVDANIGLKFRMTGNVYARPRVTYTRNWSNIALYDYERFTASFGIRVEF</sequence>
<organism evidence="2 3">
    <name type="scientific">Aurantiacibacter flavus</name>
    <dbReference type="NCBI Taxonomy" id="3145232"/>
    <lineage>
        <taxon>Bacteria</taxon>
        <taxon>Pseudomonadati</taxon>
        <taxon>Pseudomonadota</taxon>
        <taxon>Alphaproteobacteria</taxon>
        <taxon>Sphingomonadales</taxon>
        <taxon>Erythrobacteraceae</taxon>
        <taxon>Aurantiacibacter</taxon>
    </lineage>
</organism>
<protein>
    <submittedName>
        <fullName evidence="2">Tetratricopeptide repeat protein</fullName>
    </submittedName>
</protein>
<dbReference type="EMBL" id="JBDLBR010000001">
    <property type="protein sequence ID" value="MEN7535657.1"/>
    <property type="molecule type" value="Genomic_DNA"/>
</dbReference>